<protein>
    <submittedName>
        <fullName evidence="3">Sulfatase</fullName>
    </submittedName>
</protein>
<feature type="domain" description="Sulfatase N-terminal" evidence="2">
    <location>
        <begin position="4"/>
        <end position="330"/>
    </location>
</feature>
<evidence type="ECO:0000313" key="3">
    <source>
        <dbReference type="EMBL" id="ACV10725.1"/>
    </source>
</evidence>
<dbReference type="Pfam" id="PF00884">
    <property type="entry name" value="Sulfatase"/>
    <property type="match status" value="1"/>
</dbReference>
<dbReference type="AlphaFoldDB" id="C7NSR4"/>
<accession>C7NSR4</accession>
<dbReference type="STRING" id="519442.Huta_0538"/>
<dbReference type="PANTHER" id="PTHR42693">
    <property type="entry name" value="ARYLSULFATASE FAMILY MEMBER"/>
    <property type="match status" value="1"/>
</dbReference>
<gene>
    <name evidence="3" type="ordered locus">Huta_0538</name>
</gene>
<dbReference type="Gene3D" id="3.40.720.10">
    <property type="entry name" value="Alkaline Phosphatase, subunit A"/>
    <property type="match status" value="1"/>
</dbReference>
<dbReference type="Proteomes" id="UP000002071">
    <property type="component" value="Chromosome"/>
</dbReference>
<dbReference type="eggNOG" id="arCOG02785">
    <property type="taxonomic scope" value="Archaea"/>
</dbReference>
<dbReference type="InterPro" id="IPR050738">
    <property type="entry name" value="Sulfatase"/>
</dbReference>
<name>C7NSR4_HALUD</name>
<dbReference type="PANTHER" id="PTHR42693:SF33">
    <property type="entry name" value="ARYLSULFATASE"/>
    <property type="match status" value="1"/>
</dbReference>
<dbReference type="Gene3D" id="3.30.1120.10">
    <property type="match status" value="1"/>
</dbReference>
<dbReference type="HOGENOM" id="CLU_006332_14_1_2"/>
<evidence type="ECO:0000256" key="1">
    <source>
        <dbReference type="ARBA" id="ARBA00008779"/>
    </source>
</evidence>
<dbReference type="GO" id="GO:0004065">
    <property type="term" value="F:arylsulfatase activity"/>
    <property type="evidence" value="ECO:0007669"/>
    <property type="project" value="TreeGrafter"/>
</dbReference>
<keyword evidence="4" id="KW-1185">Reference proteome</keyword>
<dbReference type="OrthoDB" id="3164at2157"/>
<dbReference type="CDD" id="cd16148">
    <property type="entry name" value="sulfatase_like"/>
    <property type="match status" value="1"/>
</dbReference>
<dbReference type="GeneID" id="8382805"/>
<evidence type="ECO:0000259" key="2">
    <source>
        <dbReference type="Pfam" id="PF00884"/>
    </source>
</evidence>
<dbReference type="KEGG" id="hut:Huta_0538"/>
<proteinExistence type="inferred from homology"/>
<comment type="similarity">
    <text evidence="1">Belongs to the sulfatase family.</text>
</comment>
<reference evidence="3 4" key="1">
    <citation type="journal article" date="2009" name="Stand. Genomic Sci.">
        <title>Complete genome sequence of Halorhabdus utahensis type strain (AX-2).</title>
        <authorList>
            <person name="Anderson I."/>
            <person name="Tindall B.J."/>
            <person name="Pomrenke H."/>
            <person name="Goker M."/>
            <person name="Lapidus A."/>
            <person name="Nolan M."/>
            <person name="Copeland A."/>
            <person name="Glavina Del Rio T."/>
            <person name="Chen F."/>
            <person name="Tice H."/>
            <person name="Cheng J.F."/>
            <person name="Lucas S."/>
            <person name="Chertkov O."/>
            <person name="Bruce D."/>
            <person name="Brettin T."/>
            <person name="Detter J.C."/>
            <person name="Han C."/>
            <person name="Goodwin L."/>
            <person name="Land M."/>
            <person name="Hauser L."/>
            <person name="Chang Y.J."/>
            <person name="Jeffries C.D."/>
            <person name="Pitluck S."/>
            <person name="Pati A."/>
            <person name="Mavromatis K."/>
            <person name="Ivanova N."/>
            <person name="Ovchinnikova G."/>
            <person name="Chen A."/>
            <person name="Palaniappan K."/>
            <person name="Chain P."/>
            <person name="Rohde M."/>
            <person name="Bristow J."/>
            <person name="Eisen J.A."/>
            <person name="Markowitz V."/>
            <person name="Hugenholtz P."/>
            <person name="Kyrpides N.C."/>
            <person name="Klenk H.P."/>
        </authorList>
    </citation>
    <scope>NUCLEOTIDE SEQUENCE [LARGE SCALE GENOMIC DNA]</scope>
    <source>
        <strain evidence="4">DSM 12940 / JCM 11049 / AX-2</strain>
    </source>
</reference>
<sequence length="451" mass="51405">MDKVLLVTIDSLRADHVGYHGYERDTTPVLDGYAADGSRFMNAFAHVGGTRFSFPSILTGVTPLMYGGHHSVSEEQTLVSEVFDDAGFRTGGYHSNLYISAEFGYDRGWDEFFDSAPDDSTTASFRRWAKTNLQNTPIYGLLQQAYDFIESSAGVNVGSYHAPAEDITDKGIEFVDSVGSDEPAFLWVHYMDVHHPFLPPAEYQQQFRDDVVSDRQSIKLRRKFIEEPDAVTDEELQTFIDLYDAEIRYNDAEIGRLLEHVESEWGEDYLLAFTADHGDHFLEHGYFGGARALDVKTHVPLFVNGWDDDAEYDDMVGLVDVPSTLVDAAGLDIPDTFHGHSLRSLVFDDEWPREDVIGGWFDGDGNHLCVRERDWKLIERPGDNADELYDLVSDPGEQRNVFGDHPDLTERLREKLDRHRQLVRSTEDESVERPDMNEDVKERLRRLGYKE</sequence>
<dbReference type="InterPro" id="IPR017850">
    <property type="entry name" value="Alkaline_phosphatase_core_sf"/>
</dbReference>
<organism evidence="3 4">
    <name type="scientific">Halorhabdus utahensis (strain DSM 12940 / JCM 11049 / AX-2)</name>
    <dbReference type="NCBI Taxonomy" id="519442"/>
    <lineage>
        <taxon>Archaea</taxon>
        <taxon>Methanobacteriati</taxon>
        <taxon>Methanobacteriota</taxon>
        <taxon>Stenosarchaea group</taxon>
        <taxon>Halobacteria</taxon>
        <taxon>Halobacteriales</taxon>
        <taxon>Haloarculaceae</taxon>
        <taxon>Halorhabdus</taxon>
    </lineage>
</organism>
<dbReference type="EMBL" id="CP001687">
    <property type="protein sequence ID" value="ACV10725.1"/>
    <property type="molecule type" value="Genomic_DNA"/>
</dbReference>
<dbReference type="SUPFAM" id="SSF53649">
    <property type="entry name" value="Alkaline phosphatase-like"/>
    <property type="match status" value="1"/>
</dbReference>
<dbReference type="InterPro" id="IPR000917">
    <property type="entry name" value="Sulfatase_N"/>
</dbReference>
<evidence type="ECO:0000313" key="4">
    <source>
        <dbReference type="Proteomes" id="UP000002071"/>
    </source>
</evidence>
<dbReference type="RefSeq" id="WP_015788306.1">
    <property type="nucleotide sequence ID" value="NC_013158.1"/>
</dbReference>